<gene>
    <name evidence="2" type="ORF">CAEBREN_03803</name>
</gene>
<organism evidence="3">
    <name type="scientific">Caenorhabditis brenneri</name>
    <name type="common">Nematode worm</name>
    <dbReference type="NCBI Taxonomy" id="135651"/>
    <lineage>
        <taxon>Eukaryota</taxon>
        <taxon>Metazoa</taxon>
        <taxon>Ecdysozoa</taxon>
        <taxon>Nematoda</taxon>
        <taxon>Chromadorea</taxon>
        <taxon>Rhabditida</taxon>
        <taxon>Rhabditina</taxon>
        <taxon>Rhabditomorpha</taxon>
        <taxon>Rhabditoidea</taxon>
        <taxon>Rhabditidae</taxon>
        <taxon>Peloderinae</taxon>
        <taxon>Caenorhabditis</taxon>
    </lineage>
</organism>
<evidence type="ECO:0000313" key="3">
    <source>
        <dbReference type="Proteomes" id="UP000008068"/>
    </source>
</evidence>
<reference evidence="3" key="1">
    <citation type="submission" date="2011-07" db="EMBL/GenBank/DDBJ databases">
        <authorList>
            <consortium name="Caenorhabditis brenneri Sequencing and Analysis Consortium"/>
            <person name="Wilson R.K."/>
        </authorList>
    </citation>
    <scope>NUCLEOTIDE SEQUENCE [LARGE SCALE GENOMIC DNA]</scope>
    <source>
        <strain evidence="3">PB2801</strain>
    </source>
</reference>
<keyword evidence="3" id="KW-1185">Reference proteome</keyword>
<evidence type="ECO:0000313" key="2">
    <source>
        <dbReference type="EMBL" id="EGT55195.1"/>
    </source>
</evidence>
<sequence>MIFVIFINLISCVLIASFCSMSTRKCEREKTETEEKKSTLLMISDSFSAPDDPESSSLRGITSESVFSNAITTIYPPNFSPSGQSQSPTPSS</sequence>
<evidence type="ECO:0000256" key="1">
    <source>
        <dbReference type="SAM" id="SignalP"/>
    </source>
</evidence>
<accession>G0N8D7</accession>
<feature type="chain" id="PRO_5012745535" evidence="1">
    <location>
        <begin position="16"/>
        <end position="92"/>
    </location>
</feature>
<dbReference type="Proteomes" id="UP000008068">
    <property type="component" value="Unassembled WGS sequence"/>
</dbReference>
<dbReference type="FunCoup" id="G0N8D7">
    <property type="interactions" value="227"/>
</dbReference>
<dbReference type="HOGENOM" id="CLU_2415244_0_0_1"/>
<dbReference type="AlphaFoldDB" id="G0N8D7"/>
<dbReference type="OMA" id="MICVIVI"/>
<name>G0N8D7_CAEBE</name>
<dbReference type="EMBL" id="GL379850">
    <property type="protein sequence ID" value="EGT55195.1"/>
    <property type="molecule type" value="Genomic_DNA"/>
</dbReference>
<feature type="signal peptide" evidence="1">
    <location>
        <begin position="1"/>
        <end position="15"/>
    </location>
</feature>
<proteinExistence type="predicted"/>
<protein>
    <submittedName>
        <fullName evidence="2">Uncharacterized protein</fullName>
    </submittedName>
</protein>
<keyword evidence="1" id="KW-0732">Signal</keyword>
<dbReference type="InParanoid" id="G0N8D7"/>
<dbReference type="eggNOG" id="ENOG502RWA5">
    <property type="taxonomic scope" value="Eukaryota"/>
</dbReference>